<dbReference type="Pfam" id="PF04945">
    <property type="entry name" value="YHS"/>
    <property type="match status" value="1"/>
</dbReference>
<evidence type="ECO:0000259" key="2">
    <source>
        <dbReference type="Pfam" id="PF04945"/>
    </source>
</evidence>
<reference evidence="3 4" key="1">
    <citation type="submission" date="2022-04" db="EMBL/GenBank/DDBJ databases">
        <authorList>
            <person name="Ye Y.-Q."/>
            <person name="Du Z.-J."/>
        </authorList>
    </citation>
    <scope>NUCLEOTIDE SEQUENCE [LARGE SCALE GENOMIC DNA]</scope>
    <source>
        <strain evidence="3 4">A6E488</strain>
    </source>
</reference>
<accession>A0AAW5QUA6</accession>
<keyword evidence="4" id="KW-1185">Reference proteome</keyword>
<dbReference type="InterPro" id="IPR012348">
    <property type="entry name" value="RNR-like"/>
</dbReference>
<dbReference type="AlphaFoldDB" id="A0AAW5QUA6"/>
<organism evidence="3 4">
    <name type="scientific">Microbaculum marinisediminis</name>
    <dbReference type="NCBI Taxonomy" id="2931392"/>
    <lineage>
        <taxon>Bacteria</taxon>
        <taxon>Pseudomonadati</taxon>
        <taxon>Pseudomonadota</taxon>
        <taxon>Alphaproteobacteria</taxon>
        <taxon>Hyphomicrobiales</taxon>
        <taxon>Tepidamorphaceae</taxon>
        <taxon>Microbaculum</taxon>
    </lineage>
</organism>
<dbReference type="EMBL" id="JALIDZ010000003">
    <property type="protein sequence ID" value="MCT8971520.1"/>
    <property type="molecule type" value="Genomic_DNA"/>
</dbReference>
<dbReference type="SUPFAM" id="SSF47240">
    <property type="entry name" value="Ferritin-like"/>
    <property type="match status" value="1"/>
</dbReference>
<sequence length="69" mass="7829">MTVTDPVCGAQVDIDDVVAQADHDGWAYFFCSTRCHQRFRESPETYAEPWGEFPFSPFAKTSGRDHEKG</sequence>
<dbReference type="RefSeq" id="WP_261615100.1">
    <property type="nucleotide sequence ID" value="NZ_JALIDZ010000003.1"/>
</dbReference>
<dbReference type="InterPro" id="IPR007029">
    <property type="entry name" value="YHS_dom"/>
</dbReference>
<dbReference type="Proteomes" id="UP001320898">
    <property type="component" value="Unassembled WGS sequence"/>
</dbReference>
<comment type="caution">
    <text evidence="3">The sequence shown here is derived from an EMBL/GenBank/DDBJ whole genome shotgun (WGS) entry which is preliminary data.</text>
</comment>
<gene>
    <name evidence="3" type="ORF">MUB46_06615</name>
</gene>
<protein>
    <submittedName>
        <fullName evidence="3">YHS domain-containing protein</fullName>
    </submittedName>
</protein>
<name>A0AAW5QUA6_9HYPH</name>
<feature type="domain" description="YHS" evidence="2">
    <location>
        <begin position="3"/>
        <end position="50"/>
    </location>
</feature>
<dbReference type="InterPro" id="IPR009078">
    <property type="entry name" value="Ferritin-like_SF"/>
</dbReference>
<feature type="region of interest" description="Disordered" evidence="1">
    <location>
        <begin position="45"/>
        <end position="69"/>
    </location>
</feature>
<dbReference type="GO" id="GO:0016491">
    <property type="term" value="F:oxidoreductase activity"/>
    <property type="evidence" value="ECO:0007669"/>
    <property type="project" value="InterPro"/>
</dbReference>
<evidence type="ECO:0000313" key="4">
    <source>
        <dbReference type="Proteomes" id="UP001320898"/>
    </source>
</evidence>
<evidence type="ECO:0000313" key="3">
    <source>
        <dbReference type="EMBL" id="MCT8971520.1"/>
    </source>
</evidence>
<proteinExistence type="predicted"/>
<evidence type="ECO:0000256" key="1">
    <source>
        <dbReference type="SAM" id="MobiDB-lite"/>
    </source>
</evidence>
<dbReference type="Gene3D" id="1.10.620.20">
    <property type="entry name" value="Ribonucleotide Reductase, subunit A"/>
    <property type="match status" value="1"/>
</dbReference>